<reference evidence="2 3" key="1">
    <citation type="submission" date="2018-06" db="EMBL/GenBank/DDBJ databases">
        <title>Genome Sequence of the Brown Rot Fungal Pathogen Monilinia fructigena.</title>
        <authorList>
            <person name="Landi L."/>
            <person name="De Miccolis Angelini R.M."/>
            <person name="Pollastro S."/>
            <person name="Abate D."/>
            <person name="Faretra F."/>
            <person name="Romanazzi G."/>
        </authorList>
    </citation>
    <scope>NUCLEOTIDE SEQUENCE [LARGE SCALE GENOMIC DNA]</scope>
    <source>
        <strain evidence="2 3">Mfrg269</strain>
    </source>
</reference>
<dbReference type="Proteomes" id="UP000249056">
    <property type="component" value="Unassembled WGS sequence"/>
</dbReference>
<evidence type="ECO:0000256" key="1">
    <source>
        <dbReference type="SAM" id="MobiDB-lite"/>
    </source>
</evidence>
<feature type="region of interest" description="Disordered" evidence="1">
    <location>
        <begin position="89"/>
        <end position="116"/>
    </location>
</feature>
<name>A0A395INU4_9HELO</name>
<comment type="caution">
    <text evidence="2">The sequence shown here is derived from an EMBL/GenBank/DDBJ whole genome shotgun (WGS) entry which is preliminary data.</text>
</comment>
<dbReference type="EMBL" id="QKRW01000044">
    <property type="protein sequence ID" value="RAL60049.1"/>
    <property type="molecule type" value="Genomic_DNA"/>
</dbReference>
<dbReference type="AlphaFoldDB" id="A0A395INU4"/>
<feature type="compositionally biased region" description="Polar residues" evidence="1">
    <location>
        <begin position="20"/>
        <end position="35"/>
    </location>
</feature>
<feature type="compositionally biased region" description="Low complexity" evidence="1">
    <location>
        <begin position="51"/>
        <end position="66"/>
    </location>
</feature>
<accession>A0A395INU4</accession>
<gene>
    <name evidence="2" type="ORF">DID88_000675</name>
</gene>
<keyword evidence="3" id="KW-1185">Reference proteome</keyword>
<feature type="compositionally biased region" description="Polar residues" evidence="1">
    <location>
        <begin position="89"/>
        <end position="105"/>
    </location>
</feature>
<evidence type="ECO:0000313" key="2">
    <source>
        <dbReference type="EMBL" id="RAL60049.1"/>
    </source>
</evidence>
<dbReference type="OrthoDB" id="5408934at2759"/>
<sequence>MDNPTYKKLEEERLLNSYGGSTYETSVASKKQSIISFGRKKSYRASTRAPSVINSEQSSSPSSRLSESFKRLTRSSFFNIAKSSIESGRRSSPASLYTSSSGLTPPQTPHPASLAGTSTSYGGVNLTSENLKIRLYYLETRSKWQDCGNARLTVTTPPPGMRQACAVDQGIERRIIVTRKPMKPDNPDEKVEVLLDVVLGANCFSMIGNKGVTCNVWEDVVGPNGEVGMVGRLGE</sequence>
<feature type="region of interest" description="Disordered" evidence="1">
    <location>
        <begin position="20"/>
        <end position="67"/>
    </location>
</feature>
<proteinExistence type="predicted"/>
<evidence type="ECO:0000313" key="3">
    <source>
        <dbReference type="Proteomes" id="UP000249056"/>
    </source>
</evidence>
<protein>
    <submittedName>
        <fullName evidence="2">Uncharacterized protein</fullName>
    </submittedName>
</protein>
<organism evidence="2 3">
    <name type="scientific">Monilinia fructigena</name>
    <dbReference type="NCBI Taxonomy" id="38457"/>
    <lineage>
        <taxon>Eukaryota</taxon>
        <taxon>Fungi</taxon>
        <taxon>Dikarya</taxon>
        <taxon>Ascomycota</taxon>
        <taxon>Pezizomycotina</taxon>
        <taxon>Leotiomycetes</taxon>
        <taxon>Helotiales</taxon>
        <taxon>Sclerotiniaceae</taxon>
        <taxon>Monilinia</taxon>
    </lineage>
</organism>